<dbReference type="InParanoid" id="K3ZKY7"/>
<name>K3ZKY7_SETIT</name>
<accession>K3ZKY7</accession>
<keyword evidence="2" id="KW-1185">Reference proteome</keyword>
<proteinExistence type="predicted"/>
<reference evidence="2" key="1">
    <citation type="journal article" date="2012" name="Nat. Biotechnol.">
        <title>Reference genome sequence of the model plant Setaria.</title>
        <authorList>
            <person name="Bennetzen J.L."/>
            <person name="Schmutz J."/>
            <person name="Wang H."/>
            <person name="Percifield R."/>
            <person name="Hawkins J."/>
            <person name="Pontaroli A.C."/>
            <person name="Estep M."/>
            <person name="Feng L."/>
            <person name="Vaughn J.N."/>
            <person name="Grimwood J."/>
            <person name="Jenkins J."/>
            <person name="Barry K."/>
            <person name="Lindquist E."/>
            <person name="Hellsten U."/>
            <person name="Deshpande S."/>
            <person name="Wang X."/>
            <person name="Wu X."/>
            <person name="Mitros T."/>
            <person name="Triplett J."/>
            <person name="Yang X."/>
            <person name="Ye C.Y."/>
            <person name="Mauro-Herrera M."/>
            <person name="Wang L."/>
            <person name="Li P."/>
            <person name="Sharma M."/>
            <person name="Sharma R."/>
            <person name="Ronald P.C."/>
            <person name="Panaud O."/>
            <person name="Kellogg E.A."/>
            <person name="Brutnell T.P."/>
            <person name="Doust A.N."/>
            <person name="Tuskan G.A."/>
            <person name="Rokhsar D."/>
            <person name="Devos K.M."/>
        </authorList>
    </citation>
    <scope>NUCLEOTIDE SEQUENCE [LARGE SCALE GENOMIC DNA]</scope>
    <source>
        <strain evidence="2">cv. Yugu1</strain>
    </source>
</reference>
<dbReference type="EnsemblPlants" id="KQK94459">
    <property type="protein sequence ID" value="KQK94459"/>
    <property type="gene ID" value="SETIT_027243mg"/>
</dbReference>
<reference evidence="1" key="2">
    <citation type="submission" date="2018-08" db="UniProtKB">
        <authorList>
            <consortium name="EnsemblPlants"/>
        </authorList>
    </citation>
    <scope>IDENTIFICATION</scope>
    <source>
        <strain evidence="1">Yugu1</strain>
    </source>
</reference>
<organism evidence="1 2">
    <name type="scientific">Setaria italica</name>
    <name type="common">Foxtail millet</name>
    <name type="synonym">Panicum italicum</name>
    <dbReference type="NCBI Taxonomy" id="4555"/>
    <lineage>
        <taxon>Eukaryota</taxon>
        <taxon>Viridiplantae</taxon>
        <taxon>Streptophyta</taxon>
        <taxon>Embryophyta</taxon>
        <taxon>Tracheophyta</taxon>
        <taxon>Spermatophyta</taxon>
        <taxon>Magnoliopsida</taxon>
        <taxon>Liliopsida</taxon>
        <taxon>Poales</taxon>
        <taxon>Poaceae</taxon>
        <taxon>PACMAD clade</taxon>
        <taxon>Panicoideae</taxon>
        <taxon>Panicodae</taxon>
        <taxon>Paniceae</taxon>
        <taxon>Cenchrinae</taxon>
        <taxon>Setaria</taxon>
    </lineage>
</organism>
<protein>
    <submittedName>
        <fullName evidence="1">Uncharacterized protein</fullName>
    </submittedName>
</protein>
<dbReference type="EMBL" id="AGNK02004882">
    <property type="status" value="NOT_ANNOTATED_CDS"/>
    <property type="molecule type" value="Genomic_DNA"/>
</dbReference>
<dbReference type="Proteomes" id="UP000004995">
    <property type="component" value="Unassembled WGS sequence"/>
</dbReference>
<sequence>MPSTMGISNSVFSNPLEQECYGQNYLHSEFMSCWCQFNLILKIHLYIHLHASIL</sequence>
<dbReference type="Gramene" id="KQK94459">
    <property type="protein sequence ID" value="KQK94459"/>
    <property type="gene ID" value="SETIT_027243mg"/>
</dbReference>
<evidence type="ECO:0000313" key="2">
    <source>
        <dbReference type="Proteomes" id="UP000004995"/>
    </source>
</evidence>
<dbReference type="AlphaFoldDB" id="K3ZKY7"/>
<dbReference type="HOGENOM" id="CLU_3054006_0_0_1"/>
<evidence type="ECO:0000313" key="1">
    <source>
        <dbReference type="EnsemblPlants" id="KQK94459"/>
    </source>
</evidence>